<reference evidence="10" key="1">
    <citation type="submission" date="2020-09" db="EMBL/GenBank/DDBJ databases">
        <title>A novel bacterium of genus Mangrovicoccus, isolated from South China Sea.</title>
        <authorList>
            <person name="Huang H."/>
            <person name="Mo K."/>
            <person name="Hu Y."/>
        </authorList>
    </citation>
    <scope>NUCLEOTIDE SEQUENCE</scope>
    <source>
        <strain evidence="10">HB182678</strain>
    </source>
</reference>
<organism evidence="10 11">
    <name type="scientific">Mangrovicoccus algicola</name>
    <dbReference type="NCBI Taxonomy" id="2771008"/>
    <lineage>
        <taxon>Bacteria</taxon>
        <taxon>Pseudomonadati</taxon>
        <taxon>Pseudomonadota</taxon>
        <taxon>Alphaproteobacteria</taxon>
        <taxon>Rhodobacterales</taxon>
        <taxon>Paracoccaceae</taxon>
        <taxon>Mangrovicoccus</taxon>
    </lineage>
</organism>
<dbReference type="InterPro" id="IPR010656">
    <property type="entry name" value="DctM"/>
</dbReference>
<comment type="caution">
    <text evidence="10">The sequence shown here is derived from an EMBL/GenBank/DDBJ whole genome shotgun (WGS) entry which is preliminary data.</text>
</comment>
<keyword evidence="3 7" id="KW-0997">Cell inner membrane</keyword>
<evidence type="ECO:0000256" key="4">
    <source>
        <dbReference type="ARBA" id="ARBA00022692"/>
    </source>
</evidence>
<feature type="transmembrane region" description="Helical" evidence="8">
    <location>
        <begin position="197"/>
        <end position="221"/>
    </location>
</feature>
<dbReference type="RefSeq" id="WP_193183055.1">
    <property type="nucleotide sequence ID" value="NZ_JACVXA010000035.1"/>
</dbReference>
<proteinExistence type="predicted"/>
<dbReference type="PANTHER" id="PTHR33362">
    <property type="entry name" value="SIALIC ACID TRAP TRANSPORTER PERMEASE PROTEIN SIAT-RELATED"/>
    <property type="match status" value="1"/>
</dbReference>
<evidence type="ECO:0000256" key="2">
    <source>
        <dbReference type="ARBA" id="ARBA00022475"/>
    </source>
</evidence>
<evidence type="ECO:0000256" key="3">
    <source>
        <dbReference type="ARBA" id="ARBA00022519"/>
    </source>
</evidence>
<feature type="transmembrane region" description="Helical" evidence="8">
    <location>
        <begin position="244"/>
        <end position="263"/>
    </location>
</feature>
<feature type="transmembrane region" description="Helical" evidence="8">
    <location>
        <begin position="309"/>
        <end position="328"/>
    </location>
</feature>
<protein>
    <submittedName>
        <fullName evidence="10">TRAP transporter large permease subunit</fullName>
    </submittedName>
</protein>
<evidence type="ECO:0000256" key="1">
    <source>
        <dbReference type="ARBA" id="ARBA00004429"/>
    </source>
</evidence>
<dbReference type="EMBL" id="JACVXA010000035">
    <property type="protein sequence ID" value="MBE3638923.1"/>
    <property type="molecule type" value="Genomic_DNA"/>
</dbReference>
<accession>A0A8J7D043</accession>
<dbReference type="Proteomes" id="UP000609121">
    <property type="component" value="Unassembled WGS sequence"/>
</dbReference>
<feature type="transmembrane region" description="Helical" evidence="8">
    <location>
        <begin position="60"/>
        <end position="79"/>
    </location>
</feature>
<evidence type="ECO:0000259" key="9">
    <source>
        <dbReference type="Pfam" id="PF06808"/>
    </source>
</evidence>
<feature type="transmembrane region" description="Helical" evidence="8">
    <location>
        <begin position="7"/>
        <end position="40"/>
    </location>
</feature>
<dbReference type="InterPro" id="IPR004681">
    <property type="entry name" value="TRAP_DctM"/>
</dbReference>
<keyword evidence="6 8" id="KW-0472">Membrane</keyword>
<feature type="transmembrane region" description="Helical" evidence="8">
    <location>
        <begin position="428"/>
        <end position="460"/>
    </location>
</feature>
<comment type="subcellular location">
    <subcellularLocation>
        <location evidence="1 7">Cell inner membrane</location>
        <topology evidence="1 7">Multi-pass membrane protein</topology>
    </subcellularLocation>
</comment>
<evidence type="ECO:0000256" key="7">
    <source>
        <dbReference type="RuleBase" id="RU369079"/>
    </source>
</evidence>
<keyword evidence="2" id="KW-1003">Cell membrane</keyword>
<name>A0A8J7D043_9RHOB</name>
<feature type="transmembrane region" description="Helical" evidence="8">
    <location>
        <begin position="504"/>
        <end position="526"/>
    </location>
</feature>
<dbReference type="GO" id="GO:0022857">
    <property type="term" value="F:transmembrane transporter activity"/>
    <property type="evidence" value="ECO:0007669"/>
    <property type="project" value="UniProtKB-UniRule"/>
</dbReference>
<feature type="transmembrane region" description="Helical" evidence="8">
    <location>
        <begin position="100"/>
        <end position="133"/>
    </location>
</feature>
<feature type="transmembrane region" description="Helical" evidence="8">
    <location>
        <begin position="349"/>
        <end position="374"/>
    </location>
</feature>
<evidence type="ECO:0000313" key="11">
    <source>
        <dbReference type="Proteomes" id="UP000609121"/>
    </source>
</evidence>
<keyword evidence="5 8" id="KW-1133">Transmembrane helix</keyword>
<dbReference type="PANTHER" id="PTHR33362:SF7">
    <property type="entry name" value="SLL1103 PROTEIN"/>
    <property type="match status" value="1"/>
</dbReference>
<evidence type="ECO:0000313" key="10">
    <source>
        <dbReference type="EMBL" id="MBE3638923.1"/>
    </source>
</evidence>
<evidence type="ECO:0000256" key="6">
    <source>
        <dbReference type="ARBA" id="ARBA00023136"/>
    </source>
</evidence>
<gene>
    <name evidence="10" type="ORF">ICN82_11985</name>
</gene>
<sequence>MIEHAWLIVFGISLLAGILSGIPVMLVLGGIPILLAFIAAPFGGFDLGYLQAYPQRAFGVMSNSLLLAVPLFVMMGVLLEKSRVAERMLMQVGRLLGGSPRALVAAVLLISTLIAASTGIIGATIVMLGLISLPAMRRVGVPDGTASGLICAAGTLGQIIPPSIVLILLGDQVANAYLDAQQRAGNFAPDAVTVGDLFAGALIPGLLLVGLYGIYVVGILWKHETPASAEPLPESRLSDVLREIVPPILLILSVLGSVLAGVATPTEAAAIGVAGTILITAARVRAAGNEEVMPGVVSEEALTARLTPAWLRLAMSLTAAVAFGLVALRMAGVGRVDLSAENIALDGGAALALGLTVLLVLGLAVAVIALWRAGVMAAALYETVKVSAMIFGIILAASMLSLVFRGFEGDAWVHEVLTGLPGDHRTMLLFALAVIFLMGFVLEFVEIVFIVVPLVGPIILQDVDPVWFAVLIALNLQTSFLTPPFGFALFYYRSVAPPEISTGTIYRSVIPFVLIQLATLAIVFLWPDLATWLPDMLFG</sequence>
<dbReference type="GO" id="GO:0005886">
    <property type="term" value="C:plasma membrane"/>
    <property type="evidence" value="ECO:0007669"/>
    <property type="project" value="UniProtKB-SubCell"/>
</dbReference>
<dbReference type="AlphaFoldDB" id="A0A8J7D043"/>
<feature type="transmembrane region" description="Helical" evidence="8">
    <location>
        <begin position="386"/>
        <end position="407"/>
    </location>
</feature>
<comment type="function">
    <text evidence="7">Part of the tripartite ATP-independent periplasmic (TRAP) transport system.</text>
</comment>
<keyword evidence="7" id="KW-0813">Transport</keyword>
<keyword evidence="4 8" id="KW-0812">Transmembrane</keyword>
<dbReference type="Pfam" id="PF06808">
    <property type="entry name" value="DctM"/>
    <property type="match status" value="1"/>
</dbReference>
<evidence type="ECO:0000256" key="8">
    <source>
        <dbReference type="SAM" id="Phobius"/>
    </source>
</evidence>
<feature type="transmembrane region" description="Helical" evidence="8">
    <location>
        <begin position="466"/>
        <end position="492"/>
    </location>
</feature>
<feature type="domain" description="TRAP C4-dicarboxylate transport system permease DctM subunit" evidence="9">
    <location>
        <begin position="13"/>
        <end position="366"/>
    </location>
</feature>
<evidence type="ECO:0000256" key="5">
    <source>
        <dbReference type="ARBA" id="ARBA00022989"/>
    </source>
</evidence>
<keyword evidence="11" id="KW-1185">Reference proteome</keyword>